<proteinExistence type="predicted"/>
<evidence type="ECO:0000313" key="1">
    <source>
        <dbReference type="EMBL" id="OIQ65509.1"/>
    </source>
</evidence>
<name>A0A1J5PPM6_9ZZZZ</name>
<comment type="caution">
    <text evidence="1">The sequence shown here is derived from an EMBL/GenBank/DDBJ whole genome shotgun (WGS) entry which is preliminary data.</text>
</comment>
<dbReference type="EMBL" id="MLJW01007270">
    <property type="protein sequence ID" value="OIQ65509.1"/>
    <property type="molecule type" value="Genomic_DNA"/>
</dbReference>
<gene>
    <name evidence="1" type="ORF">GALL_529310</name>
</gene>
<sequence>MGGCWPGALEELGAPNNDRLRRYDGLHAKVYISDKGMVVGSPNASANGIGFQNRNPVWLEAGTFHPGKSEAWHEAIKWFDQIYRNANKVDDAALAEAQRLYQRTPGQWVLPVREGSILDLVRECPKQFGPIGFVFANLASTKEEKLQARRILKTQAGVQAKDIDDLPDEGIFTGWDKEELGRWPASFIEFWISSRGNLYVCGRRVRFFEPNTGSVFTIKSWSAVRSFLPSGAPKAKAIAEADADVATAILGKSGRGVLYSSPATLSDALLQGWSSLMR</sequence>
<reference evidence="1" key="1">
    <citation type="submission" date="2016-10" db="EMBL/GenBank/DDBJ databases">
        <title>Sequence of Gallionella enrichment culture.</title>
        <authorList>
            <person name="Poehlein A."/>
            <person name="Muehling M."/>
            <person name="Daniel R."/>
        </authorList>
    </citation>
    <scope>NUCLEOTIDE SEQUENCE</scope>
</reference>
<protein>
    <recommendedName>
        <fullName evidence="2">PLD phosphodiesterase domain-containing protein</fullName>
    </recommendedName>
</protein>
<organism evidence="1">
    <name type="scientific">mine drainage metagenome</name>
    <dbReference type="NCBI Taxonomy" id="410659"/>
    <lineage>
        <taxon>unclassified sequences</taxon>
        <taxon>metagenomes</taxon>
        <taxon>ecological metagenomes</taxon>
    </lineage>
</organism>
<accession>A0A1J5PPM6</accession>
<evidence type="ECO:0008006" key="2">
    <source>
        <dbReference type="Google" id="ProtNLM"/>
    </source>
</evidence>
<dbReference type="AlphaFoldDB" id="A0A1J5PPM6"/>